<name>A0A1U7HT61_9CYAN</name>
<proteinExistence type="predicted"/>
<dbReference type="STRING" id="1921803.NIES593_01740"/>
<dbReference type="PANTHER" id="PTHR43685:SF2">
    <property type="entry name" value="GLYCOSYLTRANSFERASE 2-LIKE DOMAIN-CONTAINING PROTEIN"/>
    <property type="match status" value="1"/>
</dbReference>
<evidence type="ECO:0000259" key="1">
    <source>
        <dbReference type="Pfam" id="PF00535"/>
    </source>
</evidence>
<accession>A0A1U7HT61</accession>
<dbReference type="Pfam" id="PF00535">
    <property type="entry name" value="Glycos_transf_2"/>
    <property type="match status" value="1"/>
</dbReference>
<protein>
    <submittedName>
        <fullName evidence="2">Glycosyltransferase</fullName>
    </submittedName>
</protein>
<keyword evidence="3" id="KW-1185">Reference proteome</keyword>
<dbReference type="Proteomes" id="UP000186868">
    <property type="component" value="Unassembled WGS sequence"/>
</dbReference>
<organism evidence="2 3">
    <name type="scientific">Hydrococcus rivularis NIES-593</name>
    <dbReference type="NCBI Taxonomy" id="1921803"/>
    <lineage>
        <taxon>Bacteria</taxon>
        <taxon>Bacillati</taxon>
        <taxon>Cyanobacteriota</taxon>
        <taxon>Cyanophyceae</taxon>
        <taxon>Pleurocapsales</taxon>
        <taxon>Hydrococcaceae</taxon>
        <taxon>Hydrococcus</taxon>
    </lineage>
</organism>
<dbReference type="InterPro" id="IPR050834">
    <property type="entry name" value="Glycosyltransf_2"/>
</dbReference>
<dbReference type="InterPro" id="IPR029044">
    <property type="entry name" value="Nucleotide-diphossugar_trans"/>
</dbReference>
<keyword evidence="2" id="KW-0808">Transferase</keyword>
<dbReference type="OrthoDB" id="440227at2"/>
<reference evidence="2 3" key="1">
    <citation type="submission" date="2016-11" db="EMBL/GenBank/DDBJ databases">
        <title>Draft Genome Sequences of Nine Cyanobacterial Strains from Diverse Habitats.</title>
        <authorList>
            <person name="Zhu T."/>
            <person name="Hou S."/>
            <person name="Lu X."/>
            <person name="Hess W.R."/>
        </authorList>
    </citation>
    <scope>NUCLEOTIDE SEQUENCE [LARGE SCALE GENOMIC DNA]</scope>
    <source>
        <strain evidence="2 3">NIES-593</strain>
    </source>
</reference>
<gene>
    <name evidence="2" type="ORF">NIES593_01740</name>
</gene>
<dbReference type="SUPFAM" id="SSF53448">
    <property type="entry name" value="Nucleotide-diphospho-sugar transferases"/>
    <property type="match status" value="1"/>
</dbReference>
<dbReference type="Gene3D" id="3.90.550.10">
    <property type="entry name" value="Spore Coat Polysaccharide Biosynthesis Protein SpsA, Chain A"/>
    <property type="match status" value="1"/>
</dbReference>
<dbReference type="InterPro" id="IPR001173">
    <property type="entry name" value="Glyco_trans_2-like"/>
</dbReference>
<dbReference type="PANTHER" id="PTHR43685">
    <property type="entry name" value="GLYCOSYLTRANSFERASE"/>
    <property type="match status" value="1"/>
</dbReference>
<dbReference type="RefSeq" id="WP_073597920.1">
    <property type="nucleotide sequence ID" value="NZ_MRCB01000001.1"/>
</dbReference>
<sequence length="315" mass="35988">MTNDQSKVSVIVPIYNGEADLPGLIECLRAQTYPRDRVEYLLVDNNSSDRTGQILATAAAQTSTEKINLQVLTEDKIQSSYAARNKAIRIAQGEIIAFTDADCRPQPDWLEKLVIPFADPIVGIVVGELVALPGNTILEQYAERYELMSQKFLVEHPFCSYGQTANIAIRREIFERVGLFRPYLTTGGDADICWRIQKQTGWKLEFAPQAIVRHRHRANLREFKSQWRRYGTSNRYLHELHGVSLMRELTFRESLYRLSRWLLKELPRDSAKLVIGKAKAIELIKTPIDLIGFQARTAGQKQAQLSEQAKTIEWL</sequence>
<dbReference type="EMBL" id="MRCB01000001">
    <property type="protein sequence ID" value="OKH26790.1"/>
    <property type="molecule type" value="Genomic_DNA"/>
</dbReference>
<dbReference type="GO" id="GO:0016740">
    <property type="term" value="F:transferase activity"/>
    <property type="evidence" value="ECO:0007669"/>
    <property type="project" value="UniProtKB-KW"/>
</dbReference>
<dbReference type="AlphaFoldDB" id="A0A1U7HT61"/>
<evidence type="ECO:0000313" key="3">
    <source>
        <dbReference type="Proteomes" id="UP000186868"/>
    </source>
</evidence>
<evidence type="ECO:0000313" key="2">
    <source>
        <dbReference type="EMBL" id="OKH26790.1"/>
    </source>
</evidence>
<feature type="domain" description="Glycosyltransferase 2-like" evidence="1">
    <location>
        <begin position="9"/>
        <end position="177"/>
    </location>
</feature>
<comment type="caution">
    <text evidence="2">The sequence shown here is derived from an EMBL/GenBank/DDBJ whole genome shotgun (WGS) entry which is preliminary data.</text>
</comment>